<accession>A0ABS8YA92</accession>
<sequence>MSFYVIGLLLAVVIARTLPETRPQGTVRKRFCLSSFAAIMGNRTGSALLAIGFASTKWGQKIPACNGRYAESEENEHHTFILT</sequence>
<comment type="caution">
    <text evidence="1">The sequence shown here is derived from an EMBL/GenBank/DDBJ whole genome shotgun (WGS) entry which is preliminary data.</text>
</comment>
<dbReference type="RefSeq" id="WP_233695679.1">
    <property type="nucleotide sequence ID" value="NZ_JAJNBZ010000002.1"/>
</dbReference>
<gene>
    <name evidence="1" type="ORF">LQV63_03640</name>
</gene>
<reference evidence="1 2" key="1">
    <citation type="submission" date="2021-11" db="EMBL/GenBank/DDBJ databases">
        <title>Draft genome sequence of Paenibacillus profundus YoMME, a new Gram-positive bacteria with exoelectrogenic properties.</title>
        <authorList>
            <person name="Hubenova Y."/>
            <person name="Hubenova E."/>
            <person name="Manasiev Y."/>
            <person name="Peykov S."/>
            <person name="Mitov M."/>
        </authorList>
    </citation>
    <scope>NUCLEOTIDE SEQUENCE [LARGE SCALE GENOMIC DNA]</scope>
    <source>
        <strain evidence="1 2">YoMME</strain>
    </source>
</reference>
<dbReference type="Proteomes" id="UP001199916">
    <property type="component" value="Unassembled WGS sequence"/>
</dbReference>
<proteinExistence type="predicted"/>
<organism evidence="1 2">
    <name type="scientific">Paenibacillus profundus</name>
    <dbReference type="NCBI Taxonomy" id="1173085"/>
    <lineage>
        <taxon>Bacteria</taxon>
        <taxon>Bacillati</taxon>
        <taxon>Bacillota</taxon>
        <taxon>Bacilli</taxon>
        <taxon>Bacillales</taxon>
        <taxon>Paenibacillaceae</taxon>
        <taxon>Paenibacillus</taxon>
    </lineage>
</organism>
<name>A0ABS8YA92_9BACL</name>
<protein>
    <submittedName>
        <fullName evidence="1">Uncharacterized protein</fullName>
    </submittedName>
</protein>
<evidence type="ECO:0000313" key="2">
    <source>
        <dbReference type="Proteomes" id="UP001199916"/>
    </source>
</evidence>
<evidence type="ECO:0000313" key="1">
    <source>
        <dbReference type="EMBL" id="MCE5168406.1"/>
    </source>
</evidence>
<dbReference type="EMBL" id="JAJNBZ010000002">
    <property type="protein sequence ID" value="MCE5168406.1"/>
    <property type="molecule type" value="Genomic_DNA"/>
</dbReference>
<keyword evidence="2" id="KW-1185">Reference proteome</keyword>